<comment type="caution">
    <text evidence="3">The sequence shown here is derived from an EMBL/GenBank/DDBJ whole genome shotgun (WGS) entry which is preliminary data.</text>
</comment>
<keyword evidence="4" id="KW-1185">Reference proteome</keyword>
<feature type="transmembrane region" description="Helical" evidence="2">
    <location>
        <begin position="81"/>
        <end position="107"/>
    </location>
</feature>
<reference evidence="3" key="1">
    <citation type="submission" date="2021-04" db="EMBL/GenBank/DDBJ databases">
        <title>Devosia litorisediminis sp. nov., isolated from a sand dune.</title>
        <authorList>
            <person name="Park S."/>
            <person name="Yoon J.-H."/>
        </authorList>
    </citation>
    <scope>NUCLEOTIDE SEQUENCE</scope>
    <source>
        <strain evidence="3">BSSL-BM10</strain>
    </source>
</reference>
<protein>
    <submittedName>
        <fullName evidence="3">Uncharacterized protein</fullName>
    </submittedName>
</protein>
<evidence type="ECO:0000313" key="4">
    <source>
        <dbReference type="Proteomes" id="UP000678281"/>
    </source>
</evidence>
<evidence type="ECO:0000256" key="2">
    <source>
        <dbReference type="SAM" id="Phobius"/>
    </source>
</evidence>
<keyword evidence="2" id="KW-1133">Transmembrane helix</keyword>
<keyword evidence="2" id="KW-0472">Membrane</keyword>
<keyword evidence="2" id="KW-0812">Transmembrane</keyword>
<dbReference type="RefSeq" id="WP_212659415.1">
    <property type="nucleotide sequence ID" value="NZ_JAGXTP010000002.1"/>
</dbReference>
<sequence length="109" mass="11978">MMASTQRQALVRARRKGDEERRRKAQILAREILRRGKLTPEITHQLRGSTPDMKHLIELLAHPLAAFLIALPPKLRPATLAVLVSLVAVPVAITGLIIADIVGAIGWPN</sequence>
<accession>A0A942E810</accession>
<proteinExistence type="predicted"/>
<evidence type="ECO:0000313" key="3">
    <source>
        <dbReference type="EMBL" id="MBS3849783.1"/>
    </source>
</evidence>
<name>A0A942E810_9HYPH</name>
<gene>
    <name evidence="3" type="ORF">KD146_13850</name>
</gene>
<organism evidence="3 4">
    <name type="scientific">Devosia litorisediminis</name>
    <dbReference type="NCBI Taxonomy" id="2829817"/>
    <lineage>
        <taxon>Bacteria</taxon>
        <taxon>Pseudomonadati</taxon>
        <taxon>Pseudomonadota</taxon>
        <taxon>Alphaproteobacteria</taxon>
        <taxon>Hyphomicrobiales</taxon>
        <taxon>Devosiaceae</taxon>
        <taxon>Devosia</taxon>
    </lineage>
</organism>
<evidence type="ECO:0000256" key="1">
    <source>
        <dbReference type="SAM" id="MobiDB-lite"/>
    </source>
</evidence>
<dbReference type="Proteomes" id="UP000678281">
    <property type="component" value="Unassembled WGS sequence"/>
</dbReference>
<feature type="region of interest" description="Disordered" evidence="1">
    <location>
        <begin position="1"/>
        <end position="21"/>
    </location>
</feature>
<dbReference type="AlphaFoldDB" id="A0A942E810"/>
<dbReference type="EMBL" id="JAGXTP010000002">
    <property type="protein sequence ID" value="MBS3849783.1"/>
    <property type="molecule type" value="Genomic_DNA"/>
</dbReference>